<evidence type="ECO:0000256" key="1">
    <source>
        <dbReference type="SAM" id="MobiDB-lite"/>
    </source>
</evidence>
<evidence type="ECO:0000313" key="2">
    <source>
        <dbReference type="EMBL" id="CAL0312882.1"/>
    </source>
</evidence>
<dbReference type="AlphaFoldDB" id="A0AAV1WVU7"/>
<evidence type="ECO:0000313" key="3">
    <source>
        <dbReference type="Proteomes" id="UP001497480"/>
    </source>
</evidence>
<sequence>MNPNTEWFHSHKTTFEHCPFTDSARKYRDGPPWGPTRRRQRERQREGGGRRTSWLEQPSPSHNHLREYHDPIRGVCFLHLGLSGFLPSSLDSGGSSRTHPFLLNSSNPNLCTLDH</sequence>
<dbReference type="EMBL" id="CAXHTB010000009">
    <property type="protein sequence ID" value="CAL0312882.1"/>
    <property type="molecule type" value="Genomic_DNA"/>
</dbReference>
<protein>
    <submittedName>
        <fullName evidence="2">Uncharacterized protein</fullName>
    </submittedName>
</protein>
<accession>A0AAV1WVU7</accession>
<organism evidence="2 3">
    <name type="scientific">Lupinus luteus</name>
    <name type="common">European yellow lupine</name>
    <dbReference type="NCBI Taxonomy" id="3873"/>
    <lineage>
        <taxon>Eukaryota</taxon>
        <taxon>Viridiplantae</taxon>
        <taxon>Streptophyta</taxon>
        <taxon>Embryophyta</taxon>
        <taxon>Tracheophyta</taxon>
        <taxon>Spermatophyta</taxon>
        <taxon>Magnoliopsida</taxon>
        <taxon>eudicotyledons</taxon>
        <taxon>Gunneridae</taxon>
        <taxon>Pentapetalae</taxon>
        <taxon>rosids</taxon>
        <taxon>fabids</taxon>
        <taxon>Fabales</taxon>
        <taxon>Fabaceae</taxon>
        <taxon>Papilionoideae</taxon>
        <taxon>50 kb inversion clade</taxon>
        <taxon>genistoids sensu lato</taxon>
        <taxon>core genistoids</taxon>
        <taxon>Genisteae</taxon>
        <taxon>Lupinus</taxon>
    </lineage>
</organism>
<comment type="caution">
    <text evidence="2">The sequence shown here is derived from an EMBL/GenBank/DDBJ whole genome shotgun (WGS) entry which is preliminary data.</text>
</comment>
<keyword evidence="3" id="KW-1185">Reference proteome</keyword>
<proteinExistence type="predicted"/>
<feature type="region of interest" description="Disordered" evidence="1">
    <location>
        <begin position="19"/>
        <end position="67"/>
    </location>
</feature>
<reference evidence="2 3" key="1">
    <citation type="submission" date="2024-03" db="EMBL/GenBank/DDBJ databases">
        <authorList>
            <person name="Martinez-Hernandez J."/>
        </authorList>
    </citation>
    <scope>NUCLEOTIDE SEQUENCE [LARGE SCALE GENOMIC DNA]</scope>
</reference>
<dbReference type="Proteomes" id="UP001497480">
    <property type="component" value="Unassembled WGS sequence"/>
</dbReference>
<gene>
    <name evidence="2" type="ORF">LLUT_LOCUS13942</name>
</gene>
<name>A0AAV1WVU7_LUPLU</name>